<keyword evidence="2" id="KW-1185">Reference proteome</keyword>
<proteinExistence type="predicted"/>
<evidence type="ECO:0000313" key="1">
    <source>
        <dbReference type="EMBL" id="MDL2408881.1"/>
    </source>
</evidence>
<protein>
    <recommendedName>
        <fullName evidence="3">His-Xaa-Ser system radical SAM maturase HxsC</fullName>
    </recommendedName>
</protein>
<reference evidence="1" key="1">
    <citation type="submission" date="2023-06" db="EMBL/GenBank/DDBJ databases">
        <title>Phylogenetic Diversity of Rhizobium strains.</title>
        <authorList>
            <person name="Moura F.T."/>
            <person name="Helene L.C.F."/>
            <person name="Hungria M."/>
        </authorList>
    </citation>
    <scope>NUCLEOTIDE SEQUENCE</scope>
    <source>
        <strain evidence="1">CCGE524</strain>
    </source>
</reference>
<name>A0ABT7KKD7_9HYPH</name>
<organism evidence="1 2">
    <name type="scientific">Rhizobium calliandrae</name>
    <dbReference type="NCBI Taxonomy" id="1312182"/>
    <lineage>
        <taxon>Bacteria</taxon>
        <taxon>Pseudomonadati</taxon>
        <taxon>Pseudomonadota</taxon>
        <taxon>Alphaproteobacteria</taxon>
        <taxon>Hyphomicrobiales</taxon>
        <taxon>Rhizobiaceae</taxon>
        <taxon>Rhizobium/Agrobacterium group</taxon>
        <taxon>Rhizobium</taxon>
    </lineage>
</organism>
<evidence type="ECO:0000313" key="2">
    <source>
        <dbReference type="Proteomes" id="UP001172630"/>
    </source>
</evidence>
<gene>
    <name evidence="1" type="ORF">PY650_25220</name>
</gene>
<dbReference type="Proteomes" id="UP001172630">
    <property type="component" value="Unassembled WGS sequence"/>
</dbReference>
<dbReference type="EMBL" id="JARFYN010000040">
    <property type="protein sequence ID" value="MDL2408881.1"/>
    <property type="molecule type" value="Genomic_DNA"/>
</dbReference>
<dbReference type="SUPFAM" id="SSF102114">
    <property type="entry name" value="Radical SAM enzymes"/>
    <property type="match status" value="1"/>
</dbReference>
<comment type="caution">
    <text evidence="1">The sequence shown here is derived from an EMBL/GenBank/DDBJ whole genome shotgun (WGS) entry which is preliminary data.</text>
</comment>
<sequence length="210" mass="23685">MEIPGWTLRPTRALRIAGKQGAFSRLSNVFSTLMMAGFAVELRTVVHQQNWNLLPDLADYIATRLPFVEVWAIMQLENIGYGRMNWAHSFKDTSTDFSQLGRSVNLALGRGIPTLLYNFPLCSLPAHYRHLAPPTISDWKNKFLDECISCGLRSACGGFFEWYKPSLGFRGLLPAETKIGVGYRAKTMTMRNQGDIRHEVNDLLADTEAE</sequence>
<evidence type="ECO:0008006" key="3">
    <source>
        <dbReference type="Google" id="ProtNLM"/>
    </source>
</evidence>
<dbReference type="RefSeq" id="WP_285882328.1">
    <property type="nucleotide sequence ID" value="NZ_JARFYN010000040.1"/>
</dbReference>
<accession>A0ABT7KKD7</accession>
<dbReference type="InterPro" id="IPR058240">
    <property type="entry name" value="rSAM_sf"/>
</dbReference>